<gene>
    <name evidence="1" type="ORF">ARMGADRAFT_1084933</name>
</gene>
<proteinExistence type="predicted"/>
<evidence type="ECO:0000313" key="1">
    <source>
        <dbReference type="EMBL" id="PBK87956.1"/>
    </source>
</evidence>
<organism evidence="1 2">
    <name type="scientific">Armillaria gallica</name>
    <name type="common">Bulbous honey fungus</name>
    <name type="synonym">Armillaria bulbosa</name>
    <dbReference type="NCBI Taxonomy" id="47427"/>
    <lineage>
        <taxon>Eukaryota</taxon>
        <taxon>Fungi</taxon>
        <taxon>Dikarya</taxon>
        <taxon>Basidiomycota</taxon>
        <taxon>Agaricomycotina</taxon>
        <taxon>Agaricomycetes</taxon>
        <taxon>Agaricomycetidae</taxon>
        <taxon>Agaricales</taxon>
        <taxon>Marasmiineae</taxon>
        <taxon>Physalacriaceae</taxon>
        <taxon>Armillaria</taxon>
    </lineage>
</organism>
<name>A0A2H3DKI3_ARMGA</name>
<protein>
    <submittedName>
        <fullName evidence="1">Uncharacterized protein</fullName>
    </submittedName>
</protein>
<dbReference type="OrthoDB" id="3041043at2759"/>
<dbReference type="EMBL" id="KZ293675">
    <property type="protein sequence ID" value="PBK87956.1"/>
    <property type="molecule type" value="Genomic_DNA"/>
</dbReference>
<dbReference type="InParanoid" id="A0A2H3DKI3"/>
<evidence type="ECO:0000313" key="2">
    <source>
        <dbReference type="Proteomes" id="UP000217790"/>
    </source>
</evidence>
<accession>A0A2H3DKI3</accession>
<dbReference type="AlphaFoldDB" id="A0A2H3DKI3"/>
<sequence length="284" mass="32842">MPFFLPDHHARFVEMQRLTGLIITGSMAIFFFTEHVYEGSDLDLYIQFERREPVFEFLQDIGYKYEPQWGDGVLTVQPKIWFGSGEDYQGQTIIGVLNFLQPGKQMKVQIVLTRGTPVYSVLQFHSTCVMNFITESHAFALYPVTTFLHHKSVNSYLTDRPIVIHPGIEKYTKRGFEYIRSGDEYEEMFHLYVNRQVGDKHSWTVNLDSNHSRDDDDLYHPAMANTWRLVDTMPSGGFWMDAGLMRSSVLDESYCICSNFLPTICPDGPIQTDENIFDTIITLT</sequence>
<keyword evidence="2" id="KW-1185">Reference proteome</keyword>
<reference evidence="2" key="1">
    <citation type="journal article" date="2017" name="Nat. Ecol. Evol.">
        <title>Genome expansion and lineage-specific genetic innovations in the forest pathogenic fungi Armillaria.</title>
        <authorList>
            <person name="Sipos G."/>
            <person name="Prasanna A.N."/>
            <person name="Walter M.C."/>
            <person name="O'Connor E."/>
            <person name="Balint B."/>
            <person name="Krizsan K."/>
            <person name="Kiss B."/>
            <person name="Hess J."/>
            <person name="Varga T."/>
            <person name="Slot J."/>
            <person name="Riley R."/>
            <person name="Boka B."/>
            <person name="Rigling D."/>
            <person name="Barry K."/>
            <person name="Lee J."/>
            <person name="Mihaltcheva S."/>
            <person name="LaButti K."/>
            <person name="Lipzen A."/>
            <person name="Waldron R."/>
            <person name="Moloney N.M."/>
            <person name="Sperisen C."/>
            <person name="Kredics L."/>
            <person name="Vagvoelgyi C."/>
            <person name="Patrignani A."/>
            <person name="Fitzpatrick D."/>
            <person name="Nagy I."/>
            <person name="Doyle S."/>
            <person name="Anderson J.B."/>
            <person name="Grigoriev I.V."/>
            <person name="Gueldener U."/>
            <person name="Muensterkoetter M."/>
            <person name="Nagy L.G."/>
        </authorList>
    </citation>
    <scope>NUCLEOTIDE SEQUENCE [LARGE SCALE GENOMIC DNA]</scope>
    <source>
        <strain evidence="2">Ar21-2</strain>
    </source>
</reference>
<dbReference type="Proteomes" id="UP000217790">
    <property type="component" value="Unassembled WGS sequence"/>
</dbReference>